<feature type="compositionally biased region" description="Low complexity" evidence="1">
    <location>
        <begin position="56"/>
        <end position="71"/>
    </location>
</feature>
<reference evidence="2 3" key="1">
    <citation type="submission" date="2018-07" db="EMBL/GenBank/DDBJ databases">
        <title>A high quality draft genome assembly of the barn swallow (H. rustica rustica).</title>
        <authorList>
            <person name="Formenti G."/>
            <person name="Chiara M."/>
            <person name="Poveda L."/>
            <person name="Francoijs K.-J."/>
            <person name="Bonisoli-Alquati A."/>
            <person name="Canova L."/>
            <person name="Gianfranceschi L."/>
            <person name="Horner D.S."/>
            <person name="Saino N."/>
        </authorList>
    </citation>
    <scope>NUCLEOTIDE SEQUENCE [LARGE SCALE GENOMIC DNA]</scope>
    <source>
        <strain evidence="2">Chelidonia</strain>
        <tissue evidence="2">Blood</tissue>
    </source>
</reference>
<dbReference type="OrthoDB" id="10261918at2759"/>
<accession>A0A3M0KM96</accession>
<evidence type="ECO:0000313" key="3">
    <source>
        <dbReference type="Proteomes" id="UP000269221"/>
    </source>
</evidence>
<evidence type="ECO:0000313" key="2">
    <source>
        <dbReference type="EMBL" id="RMC14362.1"/>
    </source>
</evidence>
<feature type="region of interest" description="Disordered" evidence="1">
    <location>
        <begin position="137"/>
        <end position="203"/>
    </location>
</feature>
<dbReference type="EMBL" id="QRBI01000105">
    <property type="protein sequence ID" value="RMC14362.1"/>
    <property type="molecule type" value="Genomic_DNA"/>
</dbReference>
<dbReference type="AlphaFoldDB" id="A0A3M0KM96"/>
<protein>
    <submittedName>
        <fullName evidence="2">Uncharacterized protein</fullName>
    </submittedName>
</protein>
<dbReference type="Proteomes" id="UP000269221">
    <property type="component" value="Unassembled WGS sequence"/>
</dbReference>
<evidence type="ECO:0000256" key="1">
    <source>
        <dbReference type="SAM" id="MobiDB-lite"/>
    </source>
</evidence>
<sequence length="203" mass="22213">MNSCTLFLTAIDLQTQRDVAASIEPCQHVQNILCNPHRTPHIHPSATQSGQKPVKAPSGQTQPPQAAAGAVPHQHKVWADTSGTAMDILKQEISRKHQHLGEKELLGGNECFKHSELDKKEEEAYFQRCVYKVQHQEKEEKPTGCIKSSAGTQSSRGQVTNDSFQTGGSQEAGDDDSQNDLKVIEENTTSEELEALGESLGWG</sequence>
<name>A0A3M0KM96_HIRRU</name>
<feature type="compositionally biased region" description="Polar residues" evidence="1">
    <location>
        <begin position="149"/>
        <end position="169"/>
    </location>
</feature>
<feature type="region of interest" description="Disordered" evidence="1">
    <location>
        <begin position="37"/>
        <end position="71"/>
    </location>
</feature>
<dbReference type="STRING" id="333673.A0A3M0KM96"/>
<comment type="caution">
    <text evidence="2">The sequence shown here is derived from an EMBL/GenBank/DDBJ whole genome shotgun (WGS) entry which is preliminary data.</text>
</comment>
<keyword evidence="3" id="KW-1185">Reference proteome</keyword>
<proteinExistence type="predicted"/>
<gene>
    <name evidence="2" type="ORF">DUI87_09457</name>
</gene>
<organism evidence="2 3">
    <name type="scientific">Hirundo rustica rustica</name>
    <dbReference type="NCBI Taxonomy" id="333673"/>
    <lineage>
        <taxon>Eukaryota</taxon>
        <taxon>Metazoa</taxon>
        <taxon>Chordata</taxon>
        <taxon>Craniata</taxon>
        <taxon>Vertebrata</taxon>
        <taxon>Euteleostomi</taxon>
        <taxon>Archelosauria</taxon>
        <taxon>Archosauria</taxon>
        <taxon>Dinosauria</taxon>
        <taxon>Saurischia</taxon>
        <taxon>Theropoda</taxon>
        <taxon>Coelurosauria</taxon>
        <taxon>Aves</taxon>
        <taxon>Neognathae</taxon>
        <taxon>Neoaves</taxon>
        <taxon>Telluraves</taxon>
        <taxon>Australaves</taxon>
        <taxon>Passeriformes</taxon>
        <taxon>Sylvioidea</taxon>
        <taxon>Hirundinidae</taxon>
        <taxon>Hirundo</taxon>
    </lineage>
</organism>